<keyword evidence="3" id="KW-1185">Reference proteome</keyword>
<reference evidence="2" key="2">
    <citation type="submission" date="2025-08" db="UniProtKB">
        <authorList>
            <consortium name="Ensembl"/>
        </authorList>
    </citation>
    <scope>IDENTIFICATION</scope>
</reference>
<sequence>IQTEAMVPILQCFCIIQILPARAHLWLTLLTYAGLSQSLMEEETPPPQVRLHSPHRDHDRKGLFKLCQ</sequence>
<organism evidence="2 3">
    <name type="scientific">Denticeps clupeoides</name>
    <name type="common">denticle herring</name>
    <dbReference type="NCBI Taxonomy" id="299321"/>
    <lineage>
        <taxon>Eukaryota</taxon>
        <taxon>Metazoa</taxon>
        <taxon>Chordata</taxon>
        <taxon>Craniata</taxon>
        <taxon>Vertebrata</taxon>
        <taxon>Euteleostomi</taxon>
        <taxon>Actinopterygii</taxon>
        <taxon>Neopterygii</taxon>
        <taxon>Teleostei</taxon>
        <taxon>Clupei</taxon>
        <taxon>Clupeiformes</taxon>
        <taxon>Denticipitoidei</taxon>
        <taxon>Denticipitidae</taxon>
        <taxon>Denticeps</taxon>
    </lineage>
</organism>
<evidence type="ECO:0000313" key="3">
    <source>
        <dbReference type="Proteomes" id="UP000694580"/>
    </source>
</evidence>
<feature type="region of interest" description="Disordered" evidence="1">
    <location>
        <begin position="43"/>
        <end position="68"/>
    </location>
</feature>
<proteinExistence type="predicted"/>
<accession>A0AAY4DIR1</accession>
<reference evidence="2 3" key="1">
    <citation type="submission" date="2020-06" db="EMBL/GenBank/DDBJ databases">
        <authorList>
            <consortium name="Wellcome Sanger Institute Data Sharing"/>
        </authorList>
    </citation>
    <scope>NUCLEOTIDE SEQUENCE [LARGE SCALE GENOMIC DNA]</scope>
</reference>
<dbReference type="Proteomes" id="UP000694580">
    <property type="component" value="Chromosome 5"/>
</dbReference>
<name>A0AAY4DIR1_9TELE</name>
<protein>
    <submittedName>
        <fullName evidence="2">Uncharacterized protein</fullName>
    </submittedName>
</protein>
<dbReference type="Ensembl" id="ENSDCDT00010055480.1">
    <property type="protein sequence ID" value="ENSDCDP00010045323.1"/>
    <property type="gene ID" value="ENSDCDG00010027922.1"/>
</dbReference>
<evidence type="ECO:0000313" key="2">
    <source>
        <dbReference type="Ensembl" id="ENSDCDP00010045323.1"/>
    </source>
</evidence>
<evidence type="ECO:0000256" key="1">
    <source>
        <dbReference type="SAM" id="MobiDB-lite"/>
    </source>
</evidence>
<reference evidence="2" key="3">
    <citation type="submission" date="2025-09" db="UniProtKB">
        <authorList>
            <consortium name="Ensembl"/>
        </authorList>
    </citation>
    <scope>IDENTIFICATION</scope>
</reference>
<dbReference type="AlphaFoldDB" id="A0AAY4DIR1"/>